<feature type="compositionally biased region" description="Basic and acidic residues" evidence="2">
    <location>
        <begin position="53"/>
        <end position="62"/>
    </location>
</feature>
<feature type="coiled-coil region" evidence="1">
    <location>
        <begin position="1428"/>
        <end position="1585"/>
    </location>
</feature>
<dbReference type="PANTHER" id="PTHR43939:SF50">
    <property type="entry name" value="NUCLEOPORIN"/>
    <property type="match status" value="1"/>
</dbReference>
<evidence type="ECO:0000313" key="3">
    <source>
        <dbReference type="EMBL" id="KAB1204442.1"/>
    </source>
</evidence>
<feature type="compositionally biased region" description="Basic and acidic residues" evidence="2">
    <location>
        <begin position="134"/>
        <end position="144"/>
    </location>
</feature>
<organism evidence="3 4">
    <name type="scientific">Morella rubra</name>
    <name type="common">Chinese bayberry</name>
    <dbReference type="NCBI Taxonomy" id="262757"/>
    <lineage>
        <taxon>Eukaryota</taxon>
        <taxon>Viridiplantae</taxon>
        <taxon>Streptophyta</taxon>
        <taxon>Embryophyta</taxon>
        <taxon>Tracheophyta</taxon>
        <taxon>Spermatophyta</taxon>
        <taxon>Magnoliopsida</taxon>
        <taxon>eudicotyledons</taxon>
        <taxon>Gunneridae</taxon>
        <taxon>Pentapetalae</taxon>
        <taxon>rosids</taxon>
        <taxon>fabids</taxon>
        <taxon>Fagales</taxon>
        <taxon>Myricaceae</taxon>
        <taxon>Morella</taxon>
    </lineage>
</organism>
<sequence>MELKLQQFRQKKENKGSASHGKTSKKSGKAEQHETDDDASSTTSIPIASSQVTEKEIAAHDDSDLEIVDLPVSHSMGEPDMSLIQLREDQEADGLQLRQSNQSSEIELERDPQLSFSEPGESAEALLRTASLETSKEKASREVEQAGESEEASASDGATLSDRFSSSVWALHEADGISAVSVAMTNLQREEIAPGSAYENLDMCFQSSDYGKGREEKVQAVSDNRATEHGYTQPYMQDESFIAERKSFEIPLEARMASSTVGHMLSPAADVCGIRLSNLMEMIRGLSEEELRFLLKSRESVSGAELGTGRLISTQYGFRDSLQRLQEELFLTYLTKDIFHQQLADQFELQMELDHQRHQFVDDMSLLNASLNEVREKNQFLAEELAKCKSQLQADASGREDLGNQFRTAKAEAEAFSSRACELQSSLERSERDFLSLSAELADCNSLVAGLRVENKKLEGTVASVTEERKGFAEDKEFLFRENEKLSKELADSKMLVATLHVENSILDGIFSSVTEEIKKLEEEKEHLFHENEKLAVDLASCKGLTTTLQVERDNLNESLAFVTQERSNLEKDKGYLSLENERLNSQLLVLQEQLSTEHGERMKVEVDLKEMTMHLEQLTEENILLHSTLEIFKAKIREMNSQQSQIIHEAGESGNEVSQEVQIGGPESRADSEDSHLILRKQDGEVYSSVSEKPLSDGLAVETTFELPEQEIFDTFYGLVGLKRHLEEAERTLQTLEKAVDRVHSHSASLSRSADKVAAPGVSKLIQAFELKVQSDEHEDEESASTENQLPADPFMVTKEQAGNLRALLKQLGLDAENASVLLKGERDGRKIADAMLRVLRDEHEALEDHSNNLEAANVEVGVLYEASKQHVGEVEQMNGKLEVLYESLKLQHSNMKAENIELCEKLWGYQSRINELWSQLDDLQHGSNETASVIGDQLENLQKETAERVLLLEQDWNSTVAQILEAVGKLEESTGESTSTVSIVTRDGLDVSSRIAASVDATTKLIEALQGKLQAAQTDHEAICSLYKEVNEKCNEMHGKNELFISLLHNMYDKLSELVISSLECADESEKYIEIEKLLDPLDYGKYKTLLEQLENFSEEKLQLRSVNNKLTAELINREREFEELNSRCLEPNTVHKLLDDVESVLKLDKAGINYDEMPASRLEMLVPVLVQKFKEVDVQVGLSREEDASKSELTELQDKVSQLEALTFEQENEILILKDSLHLLEEAINATRSELQDKISELEQTELRVSSIREKLGIAVAKGKALVVQRDGLKQSLAETSSELERCLQELQLKDSRLQEVETKLKTYSEAGERVEALESELSYIRNSATGLRESFLLKDSVLQRIEEILEDLDLPDQFHSRDIIEKIDWLARSATGNSVPPTDWDQKSSAGGGSYSDAAFVVLDAWKEDAHPTLNSGDDLRRKFEELQNRLYGLAEQNEMLEQSLMERNNLVLRLEELLDRIDMPLQLRSVEPEDRIEWLGRALSEAQHDRNSLQENIDKFESYCGVLSADLEDSRLRLSDFETELQTVTQEREHLSERFEVLTYEHEKLSAKTVEFELENEKLQNEVACLKEKLVEKLGNEEQMVSIEGKITRLLDLVSDVLQESGTKDLVSDTSSIHCLEELVRRLIEKYRIIASMNPVLGDVTYRHHAENAEASLGEVRSIDTLDSMGSNISALKKELEDTMLELMSVREDRDRYADEQQSLVGEVESLGSKREELQELLSQEEQKLASVREKLNVAVRKGKSLMQQRDSLKQTVEEKNSEVEHLKSDITQRENALAKYEHKFKELSVYPERIEALESECFLLRNRCAESEHYLQEKGSILSMILNALNSIDVGGDFNSGDPVERSEQLGKQFCDLRAALAASEQEFRKSKRSAELLLAELNEVQERNDVLQEELAKAGTEVVELTRERDLAESAKREAISQLEKLATVRSEERKNQVSEFMGIKSGLNQLSEGFHDVNNLLADVFSNDMEFLHNLKAGIESCLKSNSAKVVVVPLFSGSGGITSSALDNKGMDSWLDSKTHGQFDEYGAFEISHFVTRQLHEFMSEIGNLKEKLRKHSVSLHEQDSSLSKLLEVLHGDMTAQKESFEAMNRDIIHIESAEREKDMELVLLRRNISVLYEACASSMMEIEHRTVDLVGNNMASGGLGLNFKSTTVTDGKLPFGGQAHFSSEESIRNMADRMVLAVREFVSLKAETVVGFEKEMKISIANLQKELYEKDIQKERICSELVSQIKEAEAVATSYSLDLQSSQTRVHDLEKQVEVIERERNLLEQRVKELQDAQAVSTELQERVGSLTAVLAAKDQVITEIESLMQALDEEEAQMEDLTTKIEELEKVVQQKNLDMKNLEGSRAKALKRLSITVTKFDELHYFSEGLLSEVEKLQAQLQERDAEISFLRQEVTRCTNDVLVASQISSKTTSDEIHGFLAWFDSMIARFGVWDVHLDETNNSDIHEHREILQKRITCIISELEGLWAVAQSKDALLQVERSKVEELTRKGEFLEKSLREKESRLNLLEGVGDSERATSTTSEILEIEPLMNKRMVPGTSIAPQVRSLRKGNNDQVAIAIDMDPGSSGRIEDEDDDKVHGFKSLVTSRIVPRFTRPVTDMIDGLWVSCDRALMRQPALRLGIIIYWAVVHALLATLVV</sequence>
<feature type="compositionally biased region" description="Low complexity" evidence="2">
    <location>
        <begin position="40"/>
        <end position="50"/>
    </location>
</feature>
<keyword evidence="1" id="KW-0175">Coiled coil</keyword>
<feature type="coiled-coil region" evidence="1">
    <location>
        <begin position="364"/>
        <end position="391"/>
    </location>
</feature>
<feature type="region of interest" description="Disordered" evidence="2">
    <location>
        <begin position="1"/>
        <end position="159"/>
    </location>
</feature>
<feature type="coiled-coil region" evidence="1">
    <location>
        <begin position="1089"/>
        <end position="1130"/>
    </location>
</feature>
<reference evidence="3 4" key="1">
    <citation type="journal article" date="2019" name="Plant Biotechnol. J.">
        <title>The red bayberry genome and genetic basis of sex determination.</title>
        <authorList>
            <person name="Jia H.M."/>
            <person name="Jia H.J."/>
            <person name="Cai Q.L."/>
            <person name="Wang Y."/>
            <person name="Zhao H.B."/>
            <person name="Yang W.F."/>
            <person name="Wang G.Y."/>
            <person name="Li Y.H."/>
            <person name="Zhan D.L."/>
            <person name="Shen Y.T."/>
            <person name="Niu Q.F."/>
            <person name="Chang L."/>
            <person name="Qiu J."/>
            <person name="Zhao L."/>
            <person name="Xie H.B."/>
            <person name="Fu W.Y."/>
            <person name="Jin J."/>
            <person name="Li X.W."/>
            <person name="Jiao Y."/>
            <person name="Zhou C.C."/>
            <person name="Tu T."/>
            <person name="Chai C.Y."/>
            <person name="Gao J.L."/>
            <person name="Fan L.J."/>
            <person name="van de Weg E."/>
            <person name="Wang J.Y."/>
            <person name="Gao Z.S."/>
        </authorList>
    </citation>
    <scope>NUCLEOTIDE SEQUENCE [LARGE SCALE GENOMIC DNA]</scope>
    <source>
        <tissue evidence="3">Leaves</tissue>
    </source>
</reference>
<gene>
    <name evidence="3" type="ORF">CJ030_MR8G028162</name>
</gene>
<feature type="coiled-coil region" evidence="1">
    <location>
        <begin position="1874"/>
        <end position="1929"/>
    </location>
</feature>
<evidence type="ECO:0000256" key="2">
    <source>
        <dbReference type="SAM" id="MobiDB-lite"/>
    </source>
</evidence>
<feature type="region of interest" description="Disordered" evidence="2">
    <location>
        <begin position="653"/>
        <end position="676"/>
    </location>
</feature>
<evidence type="ECO:0000256" key="1">
    <source>
        <dbReference type="SAM" id="Coils"/>
    </source>
</evidence>
<accession>A0A6A1UVM8</accession>
<feature type="coiled-coil region" evidence="1">
    <location>
        <begin position="1189"/>
        <end position="1307"/>
    </location>
</feature>
<evidence type="ECO:0000313" key="4">
    <source>
        <dbReference type="Proteomes" id="UP000516437"/>
    </source>
</evidence>
<dbReference type="PANTHER" id="PTHR43939">
    <property type="entry name" value="COILED-COIL DOMAIN-CONTAINING PROTEIN 158"/>
    <property type="match status" value="1"/>
</dbReference>
<dbReference type="OrthoDB" id="649641at2759"/>
<dbReference type="Proteomes" id="UP000516437">
    <property type="component" value="Chromosome 8"/>
</dbReference>
<feature type="coiled-coil region" evidence="1">
    <location>
        <begin position="1671"/>
        <end position="1789"/>
    </location>
</feature>
<feature type="coiled-coil region" evidence="1">
    <location>
        <begin position="2253"/>
        <end position="2405"/>
    </location>
</feature>
<feature type="coiled-coil region" evidence="1">
    <location>
        <begin position="511"/>
        <end position="573"/>
    </location>
</feature>
<proteinExistence type="predicted"/>
<feature type="coiled-coil region" evidence="1">
    <location>
        <begin position="720"/>
        <end position="747"/>
    </location>
</feature>
<comment type="caution">
    <text evidence="3">The sequence shown here is derived from an EMBL/GenBank/DDBJ whole genome shotgun (WGS) entry which is preliminary data.</text>
</comment>
<protein>
    <submittedName>
        <fullName evidence="3">Uncharacterized protein</fullName>
    </submittedName>
</protein>
<dbReference type="EMBL" id="RXIC02000026">
    <property type="protein sequence ID" value="KAB1204442.1"/>
    <property type="molecule type" value="Genomic_DNA"/>
</dbReference>
<keyword evidence="4" id="KW-1185">Reference proteome</keyword>
<name>A0A6A1UVM8_9ROSI</name>